<accession>A0A2U1K7I0</accession>
<dbReference type="Pfam" id="PF00364">
    <property type="entry name" value="Biotin_lipoyl"/>
    <property type="match status" value="1"/>
</dbReference>
<evidence type="ECO:0000256" key="9">
    <source>
        <dbReference type="SAM" id="MobiDB-lite"/>
    </source>
</evidence>
<dbReference type="SUPFAM" id="SSF51230">
    <property type="entry name" value="Single hybrid motif"/>
    <property type="match status" value="1"/>
</dbReference>
<keyword evidence="5 8" id="KW-0443">Lipid metabolism</keyword>
<dbReference type="PROSITE" id="PS00188">
    <property type="entry name" value="BIOTIN"/>
    <property type="match status" value="1"/>
</dbReference>
<evidence type="ECO:0000256" key="7">
    <source>
        <dbReference type="ARBA" id="ARBA00023267"/>
    </source>
</evidence>
<dbReference type="PANTHER" id="PTHR45266">
    <property type="entry name" value="OXALOACETATE DECARBOXYLASE ALPHA CHAIN"/>
    <property type="match status" value="1"/>
</dbReference>
<feature type="region of interest" description="Disordered" evidence="9">
    <location>
        <begin position="62"/>
        <end position="97"/>
    </location>
</feature>
<dbReference type="PANTHER" id="PTHR45266:SF3">
    <property type="entry name" value="OXALOACETATE DECARBOXYLASE ALPHA CHAIN"/>
    <property type="match status" value="1"/>
</dbReference>
<organism evidence="11 12">
    <name type="scientific">Pueribacillus theae</name>
    <dbReference type="NCBI Taxonomy" id="2171751"/>
    <lineage>
        <taxon>Bacteria</taxon>
        <taxon>Bacillati</taxon>
        <taxon>Bacillota</taxon>
        <taxon>Bacilli</taxon>
        <taxon>Bacillales</taxon>
        <taxon>Bacillaceae</taxon>
        <taxon>Pueribacillus</taxon>
    </lineage>
</organism>
<dbReference type="InterPro" id="IPR050709">
    <property type="entry name" value="Biotin_Carboxyl_Carrier/Decarb"/>
</dbReference>
<keyword evidence="3 8" id="KW-0444">Lipid biosynthesis</keyword>
<evidence type="ECO:0000256" key="3">
    <source>
        <dbReference type="ARBA" id="ARBA00022516"/>
    </source>
</evidence>
<evidence type="ECO:0000256" key="4">
    <source>
        <dbReference type="ARBA" id="ARBA00022832"/>
    </source>
</evidence>
<evidence type="ECO:0000256" key="2">
    <source>
        <dbReference type="ARBA" id="ARBA00017562"/>
    </source>
</evidence>
<keyword evidence="12" id="KW-1185">Reference proteome</keyword>
<evidence type="ECO:0000256" key="1">
    <source>
        <dbReference type="ARBA" id="ARBA00005194"/>
    </source>
</evidence>
<protein>
    <recommendedName>
        <fullName evidence="2 8">Biotin carboxyl carrier protein of acetyl-CoA carboxylase</fullName>
    </recommendedName>
</protein>
<dbReference type="GO" id="GO:0003989">
    <property type="term" value="F:acetyl-CoA carboxylase activity"/>
    <property type="evidence" value="ECO:0007669"/>
    <property type="project" value="InterPro"/>
</dbReference>
<name>A0A2U1K7I0_9BACI</name>
<comment type="caution">
    <text evidence="11">The sequence shown here is derived from an EMBL/GenBank/DDBJ whole genome shotgun (WGS) entry which is preliminary data.</text>
</comment>
<dbReference type="Proteomes" id="UP000245998">
    <property type="component" value="Unassembled WGS sequence"/>
</dbReference>
<dbReference type="InterPro" id="IPR001249">
    <property type="entry name" value="AcCoA_biotinCC"/>
</dbReference>
<comment type="pathway">
    <text evidence="1 8">Lipid metabolism; fatty acid biosynthesis.</text>
</comment>
<gene>
    <name evidence="11" type="primary">accB</name>
    <name evidence="11" type="ORF">DCC39_01840</name>
</gene>
<dbReference type="InterPro" id="IPR001882">
    <property type="entry name" value="Biotin_BS"/>
</dbReference>
<sequence>MFKVQELRELIRLVDQSSINEFTYENEGTTITLKKNAGAAIVPEVQQAVEKVVQAPAAEALQPKVEQNTQPAPAPSPAAEKAESQAEKTQDQSNLHKIESPMVGTFYAASSPDKPPYVKAGDKVEEDTIVCIVEAMKLFNEIEAEVKGEIVEVLAENGQLVEYGQPLFLVKPE</sequence>
<dbReference type="AlphaFoldDB" id="A0A2U1K7I0"/>
<dbReference type="PROSITE" id="PS50968">
    <property type="entry name" value="BIOTINYL_LIPOYL"/>
    <property type="match status" value="1"/>
</dbReference>
<proteinExistence type="predicted"/>
<dbReference type="UniPathway" id="UPA00094"/>
<keyword evidence="7 8" id="KW-0092">Biotin</keyword>
<comment type="function">
    <text evidence="8">This protein is a component of the acetyl coenzyme A carboxylase complex; first, biotin carboxylase catalyzes the carboxylation of the carrier protein and then the transcarboxylase transfers the carboxyl group to form malonyl-CoA.</text>
</comment>
<feature type="compositionally biased region" description="Basic and acidic residues" evidence="9">
    <location>
        <begin position="80"/>
        <end position="97"/>
    </location>
</feature>
<evidence type="ECO:0000256" key="5">
    <source>
        <dbReference type="ARBA" id="ARBA00023098"/>
    </source>
</evidence>
<dbReference type="GO" id="GO:0009317">
    <property type="term" value="C:acetyl-CoA carboxylase complex"/>
    <property type="evidence" value="ECO:0007669"/>
    <property type="project" value="InterPro"/>
</dbReference>
<feature type="domain" description="Lipoyl-binding" evidence="10">
    <location>
        <begin position="95"/>
        <end position="171"/>
    </location>
</feature>
<dbReference type="OrthoDB" id="9811735at2"/>
<dbReference type="EMBL" id="QCZG01000002">
    <property type="protein sequence ID" value="PWA13215.1"/>
    <property type="molecule type" value="Genomic_DNA"/>
</dbReference>
<keyword evidence="4 8" id="KW-0276">Fatty acid metabolism</keyword>
<dbReference type="Gene3D" id="2.40.50.100">
    <property type="match status" value="1"/>
</dbReference>
<dbReference type="RefSeq" id="WP_116553176.1">
    <property type="nucleotide sequence ID" value="NZ_QCZG01000002.1"/>
</dbReference>
<dbReference type="NCBIfam" id="TIGR00531">
    <property type="entry name" value="BCCP"/>
    <property type="match status" value="1"/>
</dbReference>
<evidence type="ECO:0000313" key="12">
    <source>
        <dbReference type="Proteomes" id="UP000245998"/>
    </source>
</evidence>
<dbReference type="GO" id="GO:0006633">
    <property type="term" value="P:fatty acid biosynthetic process"/>
    <property type="evidence" value="ECO:0007669"/>
    <property type="project" value="UniProtKB-UniPathway"/>
</dbReference>
<reference evidence="11 12" key="1">
    <citation type="submission" date="2018-04" db="EMBL/GenBank/DDBJ databases">
        <title>Camelliibacillus theae gen. nov., sp. nov., isolated from Pu'er tea.</title>
        <authorList>
            <person name="Niu L."/>
        </authorList>
    </citation>
    <scope>NUCLEOTIDE SEQUENCE [LARGE SCALE GENOMIC DNA]</scope>
    <source>
        <strain evidence="11 12">T8</strain>
    </source>
</reference>
<evidence type="ECO:0000256" key="6">
    <source>
        <dbReference type="ARBA" id="ARBA00023160"/>
    </source>
</evidence>
<evidence type="ECO:0000259" key="10">
    <source>
        <dbReference type="PROSITE" id="PS50968"/>
    </source>
</evidence>
<dbReference type="CDD" id="cd06850">
    <property type="entry name" value="biotinyl_domain"/>
    <property type="match status" value="1"/>
</dbReference>
<dbReference type="PRINTS" id="PR01071">
    <property type="entry name" value="ACOABIOTINCC"/>
</dbReference>
<keyword evidence="6 8" id="KW-0275">Fatty acid biosynthesis</keyword>
<dbReference type="InterPro" id="IPR011053">
    <property type="entry name" value="Single_hybrid_motif"/>
</dbReference>
<evidence type="ECO:0000256" key="8">
    <source>
        <dbReference type="RuleBase" id="RU364072"/>
    </source>
</evidence>
<evidence type="ECO:0000313" key="11">
    <source>
        <dbReference type="EMBL" id="PWA13215.1"/>
    </source>
</evidence>
<dbReference type="InterPro" id="IPR000089">
    <property type="entry name" value="Biotin_lipoyl"/>
</dbReference>